<dbReference type="SMART" id="SM00327">
    <property type="entry name" value="VWA"/>
    <property type="match status" value="1"/>
</dbReference>
<dbReference type="InterPro" id="IPR002035">
    <property type="entry name" value="VWF_A"/>
</dbReference>
<evidence type="ECO:0000313" key="4">
    <source>
        <dbReference type="Proteomes" id="UP000000653"/>
    </source>
</evidence>
<dbReference type="PROSITE" id="PS50234">
    <property type="entry name" value="VWFA"/>
    <property type="match status" value="1"/>
</dbReference>
<dbReference type="Gene3D" id="3.40.50.410">
    <property type="entry name" value="von Willebrand factor, type A domain"/>
    <property type="match status" value="1"/>
</dbReference>
<accession>A0A0H2ZL56</accession>
<name>A0A0H2ZL56_PSEAB</name>
<dbReference type="PANTHER" id="PTHR41248:SF1">
    <property type="entry name" value="NORD PROTEIN"/>
    <property type="match status" value="1"/>
</dbReference>
<dbReference type="Pfam" id="PF00092">
    <property type="entry name" value="VWA"/>
    <property type="match status" value="1"/>
</dbReference>
<dbReference type="HOGENOM" id="CLU_024042_0_0_6"/>
<dbReference type="CDD" id="cd01454">
    <property type="entry name" value="vWA_norD_type"/>
    <property type="match status" value="1"/>
</dbReference>
<dbReference type="SUPFAM" id="SSF53300">
    <property type="entry name" value="vWA-like"/>
    <property type="match status" value="1"/>
</dbReference>
<sequence>MAFAVELEEWVGAHWHRFITRHASGEFEAARVTLESMRRPLGMLFRALGGAPGVALEATPARRLLLRRTWLQRVAGTCEQAPVSWFNGDSLRLPESLAVYPQAELNRELYRWLALLAASAGPLRHWAQDNQRWARQLLDAYPALRPRYARLVAAHLRQRPSLDDCPAADAELEIALRRALAEPGSVERFPRVERAPWPVPLWLYPGERWTPSASAEDGEEAAAGAGKRQVARSGARKRAERVEERESERNLLLFRLESLLSWSEHLALDRCSDDEDDPDGARVAEDLDYLSLSRQRTQKGGGLRLDLDLPAADYDDLPLGPGLKLPEWDYRQQRLLSDHVLLQPMRPRGATSASLPAHLEKTALHLRRQFACLRDGRQRLRQQPQGDEIDLDAWLDFQVERRRGGSTQPGLFLEQRPRRRDLACLLLADLSMSTEAYLDDQRRVIDSIVDSLLLFGEALQALGDPFALYGFSSVRRQQVRWQVLKDFDEGYGGEVRGRVLALSPGYYTRMGAAIRRASQELGGQPQKRRLLLLLSDGKPNDLDRYEGRYGIEDTRQAVIEARSQGLVPFCITIDKEAADYLPYLFGADGFALVERAGQLPERLLQLYRRLRR</sequence>
<dbReference type="EMBL" id="CP000438">
    <property type="protein sequence ID" value="ABJ15487.1"/>
    <property type="molecule type" value="Genomic_DNA"/>
</dbReference>
<dbReference type="PANTHER" id="PTHR41248">
    <property type="entry name" value="NORD PROTEIN"/>
    <property type="match status" value="1"/>
</dbReference>
<feature type="domain" description="VWFA" evidence="2">
    <location>
        <begin position="421"/>
        <end position="610"/>
    </location>
</feature>
<dbReference type="InterPro" id="IPR036465">
    <property type="entry name" value="vWFA_dom_sf"/>
</dbReference>
<dbReference type="RefSeq" id="WP_003137321.1">
    <property type="nucleotide sequence ID" value="NC_008463.1"/>
</dbReference>
<feature type="region of interest" description="Disordered" evidence="1">
    <location>
        <begin position="213"/>
        <end position="241"/>
    </location>
</feature>
<gene>
    <name evidence="3" type="primary">norD</name>
    <name evidence="3" type="ordered locus">PA14_06840</name>
</gene>
<dbReference type="InterPro" id="IPR051928">
    <property type="entry name" value="NorD/CobT"/>
</dbReference>
<evidence type="ECO:0000259" key="2">
    <source>
        <dbReference type="PROSITE" id="PS50234"/>
    </source>
</evidence>
<protein>
    <submittedName>
        <fullName evidence="3">Putative dinitrification protein NorD</fullName>
    </submittedName>
</protein>
<organism evidence="3 4">
    <name type="scientific">Pseudomonas aeruginosa (strain UCBPP-PA14)</name>
    <dbReference type="NCBI Taxonomy" id="208963"/>
    <lineage>
        <taxon>Bacteria</taxon>
        <taxon>Pseudomonadati</taxon>
        <taxon>Pseudomonadota</taxon>
        <taxon>Gammaproteobacteria</taxon>
        <taxon>Pseudomonadales</taxon>
        <taxon>Pseudomonadaceae</taxon>
        <taxon>Pseudomonas</taxon>
    </lineage>
</organism>
<proteinExistence type="predicted"/>
<dbReference type="Proteomes" id="UP000000653">
    <property type="component" value="Chromosome"/>
</dbReference>
<dbReference type="AlphaFoldDB" id="A0A0H2ZL56"/>
<dbReference type="KEGG" id="pau:PA14_06840"/>
<evidence type="ECO:0000256" key="1">
    <source>
        <dbReference type="SAM" id="MobiDB-lite"/>
    </source>
</evidence>
<evidence type="ECO:0000313" key="3">
    <source>
        <dbReference type="EMBL" id="ABJ15487.1"/>
    </source>
</evidence>
<dbReference type="BioCyc" id="PAER208963:G1G74-564-MONOMER"/>
<reference evidence="3 4" key="1">
    <citation type="journal article" date="2006" name="Genome Biol.">
        <title>Genomic analysis reveals that Pseudomonas aeruginosa virulence is combinatorial.</title>
        <authorList>
            <person name="Lee D.G."/>
            <person name="Urbach J.M."/>
            <person name="Wu G."/>
            <person name="Liberati N.T."/>
            <person name="Feinbaum R.L."/>
            <person name="Miyata S."/>
            <person name="Diggins L.T."/>
            <person name="He J."/>
            <person name="Saucier M."/>
            <person name="Deziel E."/>
            <person name="Friedman L."/>
            <person name="Li L."/>
            <person name="Grills G."/>
            <person name="Montgomery K."/>
            <person name="Kucherlapati R."/>
            <person name="Rahme L.G."/>
            <person name="Ausubel F.M."/>
        </authorList>
    </citation>
    <scope>NUCLEOTIDE SEQUENCE [LARGE SCALE GENOMIC DNA]</scope>
    <source>
        <strain evidence="3 4">UCBPP-PA14</strain>
    </source>
</reference>